<keyword evidence="3 5" id="KW-0269">Exonuclease</keyword>
<accession>A0A7J2TBE7</accession>
<dbReference type="AlphaFoldDB" id="A0A7J2TBE7"/>
<evidence type="ECO:0000313" key="6">
    <source>
        <dbReference type="EMBL" id="HHQ49979.1"/>
    </source>
</evidence>
<evidence type="ECO:0000256" key="3">
    <source>
        <dbReference type="ARBA" id="ARBA00022839"/>
    </source>
</evidence>
<dbReference type="GO" id="GO:0004527">
    <property type="term" value="F:exonuclease activity"/>
    <property type="evidence" value="ECO:0007669"/>
    <property type="project" value="UniProtKB-KW"/>
</dbReference>
<evidence type="ECO:0000256" key="1">
    <source>
        <dbReference type="ARBA" id="ARBA00022722"/>
    </source>
</evidence>
<protein>
    <submittedName>
        <fullName evidence="5">DNA repair exonuclease</fullName>
    </submittedName>
</protein>
<comment type="caution">
    <text evidence="5">The sequence shown here is derived from an EMBL/GenBank/DDBJ whole genome shotgun (WGS) entry which is preliminary data.</text>
</comment>
<evidence type="ECO:0000256" key="2">
    <source>
        <dbReference type="ARBA" id="ARBA00022801"/>
    </source>
</evidence>
<feature type="domain" description="Calcineurin-like phosphoesterase" evidence="4">
    <location>
        <begin position="4"/>
        <end position="89"/>
    </location>
</feature>
<dbReference type="EMBL" id="DRYQ01000015">
    <property type="protein sequence ID" value="HHQ49979.1"/>
    <property type="molecule type" value="Genomic_DNA"/>
</dbReference>
<organism evidence="5">
    <name type="scientific">Ignisphaera aggregans</name>
    <dbReference type="NCBI Taxonomy" id="334771"/>
    <lineage>
        <taxon>Archaea</taxon>
        <taxon>Thermoproteota</taxon>
        <taxon>Thermoprotei</taxon>
        <taxon>Desulfurococcales</taxon>
        <taxon>Desulfurococcaceae</taxon>
        <taxon>Ignisphaera</taxon>
    </lineage>
</organism>
<dbReference type="PANTHER" id="PTHR30337">
    <property type="entry name" value="COMPONENT OF ATP-DEPENDENT DSDNA EXONUCLEASE"/>
    <property type="match status" value="1"/>
</dbReference>
<gene>
    <name evidence="6" type="ORF">ENM66_01305</name>
    <name evidence="5" type="ORF">ENP99_03740</name>
</gene>
<keyword evidence="2" id="KW-0378">Hydrolase</keyword>
<dbReference type="InterPro" id="IPR029052">
    <property type="entry name" value="Metallo-depent_PP-like"/>
</dbReference>
<sequence>MLAMHVSDTHLGAMPFGLFSRAKDIYSSFIESIEIALRERVSFYIHSGDFFDSPNPPPEAYLIAYRNLRKLKERNIRVIVTSGQHDIPKKVAMSPLQLLLDLGVIDTLSMSDIVQKEFEIEGKCVNFICVSYSLKASIPSLGKPLKECHKNVLVAHLLLKELGIPSEQADLSLSQIPGWLNYIALGDYHIKTELRRGAAYAVYPGATEVLKVNECCDKYVVLIDLSVDFPKPQYIKLYSVRPWIVVNYRDMRGLSIELSNRLSEIKRLNLKQPIVIVNVLNSSVEPLERYLTLLRDRGEIEYFRLVYLDKGVSDDDAMLKVRTFIDELEYINVPKLIEQIVRDTHLAQLLTSLVKEPSKAIAKSIADYLKESPEATKLIEGITKVNILTNYIKSKSNDGKS</sequence>
<dbReference type="CDD" id="cd00840">
    <property type="entry name" value="MPP_Mre11_N"/>
    <property type="match status" value="1"/>
</dbReference>
<dbReference type="Gene3D" id="3.60.21.10">
    <property type="match status" value="1"/>
</dbReference>
<dbReference type="Pfam" id="PF00149">
    <property type="entry name" value="Metallophos"/>
    <property type="match status" value="1"/>
</dbReference>
<dbReference type="EMBL" id="DSLL01000032">
    <property type="protein sequence ID" value="HEH31207.1"/>
    <property type="molecule type" value="Genomic_DNA"/>
</dbReference>
<evidence type="ECO:0000313" key="5">
    <source>
        <dbReference type="EMBL" id="HEH31207.1"/>
    </source>
</evidence>
<name>A0A7J2TBE7_9CREN</name>
<keyword evidence="1" id="KW-0540">Nuclease</keyword>
<dbReference type="InterPro" id="IPR004843">
    <property type="entry name" value="Calcineurin-like_PHP"/>
</dbReference>
<reference evidence="5" key="1">
    <citation type="journal article" date="2020" name="mSystems">
        <title>Genome- and Community-Level Interaction Insights into Carbon Utilization and Element Cycling Functions of Hydrothermarchaeota in Hydrothermal Sediment.</title>
        <authorList>
            <person name="Zhou Z."/>
            <person name="Liu Y."/>
            <person name="Xu W."/>
            <person name="Pan J."/>
            <person name="Luo Z.H."/>
            <person name="Li M."/>
        </authorList>
    </citation>
    <scope>NUCLEOTIDE SEQUENCE [LARGE SCALE GENOMIC DNA]</scope>
    <source>
        <strain evidence="6">SpSt-1105</strain>
        <strain evidence="5">SpSt-27</strain>
    </source>
</reference>
<dbReference type="InterPro" id="IPR041796">
    <property type="entry name" value="Mre11_N"/>
</dbReference>
<dbReference type="SUPFAM" id="SSF56300">
    <property type="entry name" value="Metallo-dependent phosphatases"/>
    <property type="match status" value="1"/>
</dbReference>
<evidence type="ECO:0000259" key="4">
    <source>
        <dbReference type="Pfam" id="PF00149"/>
    </source>
</evidence>
<dbReference type="PANTHER" id="PTHR30337:SF0">
    <property type="entry name" value="NUCLEASE SBCCD SUBUNIT D"/>
    <property type="match status" value="1"/>
</dbReference>
<dbReference type="InterPro" id="IPR050535">
    <property type="entry name" value="DNA_Repair-Maintenance_Comp"/>
</dbReference>
<proteinExistence type="predicted"/>